<evidence type="ECO:0000256" key="4">
    <source>
        <dbReference type="ARBA" id="ARBA00023163"/>
    </source>
</evidence>
<evidence type="ECO:0000313" key="8">
    <source>
        <dbReference type="Proteomes" id="UP000197535"/>
    </source>
</evidence>
<feature type="domain" description="RNA polymerase sigma factor 70 region 4 type 2" evidence="6">
    <location>
        <begin position="140"/>
        <end position="191"/>
    </location>
</feature>
<name>A0A254TM04_9BURK</name>
<evidence type="ECO:0000259" key="6">
    <source>
        <dbReference type="Pfam" id="PF08281"/>
    </source>
</evidence>
<organism evidence="7 8">
    <name type="scientific">Noviherbaspirillum denitrificans</name>
    <dbReference type="NCBI Taxonomy" id="1968433"/>
    <lineage>
        <taxon>Bacteria</taxon>
        <taxon>Pseudomonadati</taxon>
        <taxon>Pseudomonadota</taxon>
        <taxon>Betaproteobacteria</taxon>
        <taxon>Burkholderiales</taxon>
        <taxon>Oxalobacteraceae</taxon>
        <taxon>Noviherbaspirillum</taxon>
    </lineage>
</organism>
<accession>A0A254TM04</accession>
<dbReference type="SUPFAM" id="SSF88946">
    <property type="entry name" value="Sigma2 domain of RNA polymerase sigma factors"/>
    <property type="match status" value="1"/>
</dbReference>
<evidence type="ECO:0000256" key="2">
    <source>
        <dbReference type="ARBA" id="ARBA00023015"/>
    </source>
</evidence>
<dbReference type="InterPro" id="IPR036388">
    <property type="entry name" value="WH-like_DNA-bd_sf"/>
</dbReference>
<dbReference type="GO" id="GO:0016987">
    <property type="term" value="F:sigma factor activity"/>
    <property type="evidence" value="ECO:0007669"/>
    <property type="project" value="UniProtKB-KW"/>
</dbReference>
<dbReference type="InterPro" id="IPR013324">
    <property type="entry name" value="RNA_pol_sigma_r3/r4-like"/>
</dbReference>
<keyword evidence="2" id="KW-0805">Transcription regulation</keyword>
<dbReference type="Pfam" id="PF08281">
    <property type="entry name" value="Sigma70_r4_2"/>
    <property type="match status" value="1"/>
</dbReference>
<dbReference type="PANTHER" id="PTHR43133">
    <property type="entry name" value="RNA POLYMERASE ECF-TYPE SIGMA FACTO"/>
    <property type="match status" value="1"/>
</dbReference>
<comment type="similarity">
    <text evidence="1">Belongs to the sigma-70 factor family. ECF subfamily.</text>
</comment>
<dbReference type="InterPro" id="IPR014284">
    <property type="entry name" value="RNA_pol_sigma-70_dom"/>
</dbReference>
<protein>
    <submittedName>
        <fullName evidence="7">RNA polymerase subunit sigma</fullName>
    </submittedName>
</protein>
<reference evidence="7 8" key="1">
    <citation type="submission" date="2016-02" db="EMBL/GenBank/DDBJ databases">
        <authorList>
            <person name="Wen L."/>
            <person name="He K."/>
            <person name="Yang H."/>
        </authorList>
    </citation>
    <scope>NUCLEOTIDE SEQUENCE [LARGE SCALE GENOMIC DNA]</scope>
    <source>
        <strain evidence="7 8">TSA40</strain>
    </source>
</reference>
<dbReference type="Gene3D" id="1.10.10.10">
    <property type="entry name" value="Winged helix-like DNA-binding domain superfamily/Winged helix DNA-binding domain"/>
    <property type="match status" value="1"/>
</dbReference>
<dbReference type="NCBIfam" id="NF008888">
    <property type="entry name" value="PRK11922.1"/>
    <property type="match status" value="1"/>
</dbReference>
<gene>
    <name evidence="7" type="ORF">AYR66_15875</name>
</gene>
<dbReference type="Proteomes" id="UP000197535">
    <property type="component" value="Unassembled WGS sequence"/>
</dbReference>
<proteinExistence type="inferred from homology"/>
<dbReference type="InterPro" id="IPR013249">
    <property type="entry name" value="RNA_pol_sigma70_r4_t2"/>
</dbReference>
<dbReference type="InterPro" id="IPR039425">
    <property type="entry name" value="RNA_pol_sigma-70-like"/>
</dbReference>
<dbReference type="Gene3D" id="1.10.1740.10">
    <property type="match status" value="1"/>
</dbReference>
<comment type="caution">
    <text evidence="7">The sequence shown here is derived from an EMBL/GenBank/DDBJ whole genome shotgun (WGS) entry which is preliminary data.</text>
</comment>
<dbReference type="AlphaFoldDB" id="A0A254TM04"/>
<evidence type="ECO:0000256" key="1">
    <source>
        <dbReference type="ARBA" id="ARBA00010641"/>
    </source>
</evidence>
<dbReference type="EMBL" id="LSTO01000001">
    <property type="protein sequence ID" value="OWW20738.1"/>
    <property type="molecule type" value="Genomic_DNA"/>
</dbReference>
<dbReference type="CDD" id="cd06171">
    <property type="entry name" value="Sigma70_r4"/>
    <property type="match status" value="1"/>
</dbReference>
<dbReference type="PANTHER" id="PTHR43133:SF51">
    <property type="entry name" value="RNA POLYMERASE SIGMA FACTOR"/>
    <property type="match status" value="1"/>
</dbReference>
<keyword evidence="3" id="KW-0731">Sigma factor</keyword>
<dbReference type="Pfam" id="PF04542">
    <property type="entry name" value="Sigma70_r2"/>
    <property type="match status" value="1"/>
</dbReference>
<keyword evidence="4" id="KW-0804">Transcription</keyword>
<evidence type="ECO:0000259" key="5">
    <source>
        <dbReference type="Pfam" id="PF04542"/>
    </source>
</evidence>
<dbReference type="OrthoDB" id="9780326at2"/>
<keyword evidence="8" id="KW-1185">Reference proteome</keyword>
<dbReference type="NCBIfam" id="TIGR02937">
    <property type="entry name" value="sigma70-ECF"/>
    <property type="match status" value="1"/>
</dbReference>
<dbReference type="GO" id="GO:0003677">
    <property type="term" value="F:DNA binding"/>
    <property type="evidence" value="ECO:0007669"/>
    <property type="project" value="InterPro"/>
</dbReference>
<evidence type="ECO:0000256" key="3">
    <source>
        <dbReference type="ARBA" id="ARBA00023082"/>
    </source>
</evidence>
<dbReference type="SUPFAM" id="SSF88659">
    <property type="entry name" value="Sigma3 and sigma4 domains of RNA polymerase sigma factors"/>
    <property type="match status" value="1"/>
</dbReference>
<dbReference type="GO" id="GO:0006352">
    <property type="term" value="P:DNA-templated transcription initiation"/>
    <property type="evidence" value="ECO:0007669"/>
    <property type="project" value="InterPro"/>
</dbReference>
<evidence type="ECO:0000313" key="7">
    <source>
        <dbReference type="EMBL" id="OWW20738.1"/>
    </source>
</evidence>
<dbReference type="InterPro" id="IPR013325">
    <property type="entry name" value="RNA_pol_sigma_r2"/>
</dbReference>
<dbReference type="RefSeq" id="WP_088707607.1">
    <property type="nucleotide sequence ID" value="NZ_LSTO01000001.1"/>
</dbReference>
<dbReference type="InterPro" id="IPR007627">
    <property type="entry name" value="RNA_pol_sigma70_r2"/>
</dbReference>
<feature type="domain" description="RNA polymerase sigma-70 region 2" evidence="5">
    <location>
        <begin position="32"/>
        <end position="100"/>
    </location>
</feature>
<sequence>MPNTAAKPDTSLTDIDLAHRIAACDTSAFELMMRRHNRALYRTARSILKDDAEAEDALQDAYLLAYRNMDKYRGESSLATWLTRIVVNEAIARSRKRTRRAEIIQLAGDDEILDMAETGMDEAHPEQPERAAMRADARKLLEKKIDELPDAFRTVFVLRALEELTVEETAACLGIPDATVRTRFFRARSMLRESLSREFDFALEDAFGFDGERCDRIVAGTLARLDPGAKQ</sequence>